<accession>A0ABD0KXN1</accession>
<gene>
    <name evidence="1" type="ORF">BaRGS_00016946</name>
</gene>
<dbReference type="Proteomes" id="UP001519460">
    <property type="component" value="Unassembled WGS sequence"/>
</dbReference>
<protein>
    <recommendedName>
        <fullName evidence="3">Ig-like domain-containing protein</fullName>
    </recommendedName>
</protein>
<organism evidence="1 2">
    <name type="scientific">Batillaria attramentaria</name>
    <dbReference type="NCBI Taxonomy" id="370345"/>
    <lineage>
        <taxon>Eukaryota</taxon>
        <taxon>Metazoa</taxon>
        <taxon>Spiralia</taxon>
        <taxon>Lophotrochozoa</taxon>
        <taxon>Mollusca</taxon>
        <taxon>Gastropoda</taxon>
        <taxon>Caenogastropoda</taxon>
        <taxon>Sorbeoconcha</taxon>
        <taxon>Cerithioidea</taxon>
        <taxon>Batillariidae</taxon>
        <taxon>Batillaria</taxon>
    </lineage>
</organism>
<name>A0ABD0KXN1_9CAEN</name>
<evidence type="ECO:0000313" key="2">
    <source>
        <dbReference type="Proteomes" id="UP001519460"/>
    </source>
</evidence>
<dbReference type="EMBL" id="JACVVK020000110">
    <property type="protein sequence ID" value="KAK7491811.1"/>
    <property type="molecule type" value="Genomic_DNA"/>
</dbReference>
<sequence>LFAGGMRTGPFDSRQQFQSVECFITVAPKSFIGLTLFRFQEKDFEVLMSLDYGTGECKTLKLGLLGSCSVGGNESALASMKAVMDDHSEDGTQTYGCNATYYEAKVLTETYTISVPPIPPIPGWMTTVPIYDSDARAVKCTAHISRDDLVGLAIYDITSRVEQLVAMKSPWKTCKTGTQPASCVIIGDNETLTLTVVPTDLRRGETRRYRCVATYIDETEEFYTNFTLPSKAWRARYAQVQRSPEQDMAFYRRLGVALPGDDDVNVEAEESLYQVVDDSHLGPDRGKLKILKI</sequence>
<keyword evidence="2" id="KW-1185">Reference proteome</keyword>
<evidence type="ECO:0008006" key="3">
    <source>
        <dbReference type="Google" id="ProtNLM"/>
    </source>
</evidence>
<feature type="non-terminal residue" evidence="1">
    <location>
        <position position="1"/>
    </location>
</feature>
<comment type="caution">
    <text evidence="1">The sequence shown here is derived from an EMBL/GenBank/DDBJ whole genome shotgun (WGS) entry which is preliminary data.</text>
</comment>
<evidence type="ECO:0000313" key="1">
    <source>
        <dbReference type="EMBL" id="KAK7491811.1"/>
    </source>
</evidence>
<reference evidence="1 2" key="1">
    <citation type="journal article" date="2023" name="Sci. Data">
        <title>Genome assembly of the Korean intertidal mud-creeper Batillaria attramentaria.</title>
        <authorList>
            <person name="Patra A.K."/>
            <person name="Ho P.T."/>
            <person name="Jun S."/>
            <person name="Lee S.J."/>
            <person name="Kim Y."/>
            <person name="Won Y.J."/>
        </authorList>
    </citation>
    <scope>NUCLEOTIDE SEQUENCE [LARGE SCALE GENOMIC DNA]</scope>
    <source>
        <strain evidence="1">Wonlab-2016</strain>
    </source>
</reference>
<proteinExistence type="predicted"/>
<dbReference type="AlphaFoldDB" id="A0ABD0KXN1"/>